<sequence length="73" mass="8228">MIPSNSSTTVSKTLTINLVNLSRESCSCNRSLRNTRCDHAGKYCISKGKTYNLQTVITFSPNFKIKNKFHSKL</sequence>
<keyword evidence="2" id="KW-1185">Reference proteome</keyword>
<dbReference type="Proteomes" id="UP000593567">
    <property type="component" value="Unassembled WGS sequence"/>
</dbReference>
<gene>
    <name evidence="1" type="ORF">EB796_010546</name>
</gene>
<organism evidence="1 2">
    <name type="scientific">Bugula neritina</name>
    <name type="common">Brown bryozoan</name>
    <name type="synonym">Sertularia neritina</name>
    <dbReference type="NCBI Taxonomy" id="10212"/>
    <lineage>
        <taxon>Eukaryota</taxon>
        <taxon>Metazoa</taxon>
        <taxon>Spiralia</taxon>
        <taxon>Lophotrochozoa</taxon>
        <taxon>Bryozoa</taxon>
        <taxon>Gymnolaemata</taxon>
        <taxon>Cheilostomatida</taxon>
        <taxon>Flustrina</taxon>
        <taxon>Buguloidea</taxon>
        <taxon>Bugulidae</taxon>
        <taxon>Bugula</taxon>
    </lineage>
</organism>
<evidence type="ECO:0000313" key="2">
    <source>
        <dbReference type="Proteomes" id="UP000593567"/>
    </source>
</evidence>
<dbReference type="AlphaFoldDB" id="A0A7J7K0U0"/>
<reference evidence="1" key="1">
    <citation type="submission" date="2020-06" db="EMBL/GenBank/DDBJ databases">
        <title>Draft genome of Bugula neritina, a colonial animal packing powerful symbionts and potential medicines.</title>
        <authorList>
            <person name="Rayko M."/>
        </authorList>
    </citation>
    <scope>NUCLEOTIDE SEQUENCE [LARGE SCALE GENOMIC DNA]</scope>
    <source>
        <strain evidence="1">Kwan_BN1</strain>
    </source>
</reference>
<name>A0A7J7K0U0_BUGNE</name>
<dbReference type="EMBL" id="VXIV02001635">
    <property type="protein sequence ID" value="KAF6031188.1"/>
    <property type="molecule type" value="Genomic_DNA"/>
</dbReference>
<proteinExistence type="predicted"/>
<comment type="caution">
    <text evidence="1">The sequence shown here is derived from an EMBL/GenBank/DDBJ whole genome shotgun (WGS) entry which is preliminary data.</text>
</comment>
<accession>A0A7J7K0U0</accession>
<evidence type="ECO:0000313" key="1">
    <source>
        <dbReference type="EMBL" id="KAF6031188.1"/>
    </source>
</evidence>
<protein>
    <submittedName>
        <fullName evidence="1">Uncharacterized protein</fullName>
    </submittedName>
</protein>